<keyword evidence="2" id="KW-1185">Reference proteome</keyword>
<gene>
    <name evidence="1" type="ORF">K3G42_008162</name>
</gene>
<dbReference type="Proteomes" id="UP000827872">
    <property type="component" value="Linkage Group LG01"/>
</dbReference>
<name>A0ACB8G7V8_9SAUR</name>
<accession>A0ACB8G7V8</accession>
<evidence type="ECO:0000313" key="1">
    <source>
        <dbReference type="EMBL" id="KAH8015754.1"/>
    </source>
</evidence>
<comment type="caution">
    <text evidence="1">The sequence shown here is derived from an EMBL/GenBank/DDBJ whole genome shotgun (WGS) entry which is preliminary data.</text>
</comment>
<organism evidence="1 2">
    <name type="scientific">Sphaerodactylus townsendi</name>
    <dbReference type="NCBI Taxonomy" id="933632"/>
    <lineage>
        <taxon>Eukaryota</taxon>
        <taxon>Metazoa</taxon>
        <taxon>Chordata</taxon>
        <taxon>Craniata</taxon>
        <taxon>Vertebrata</taxon>
        <taxon>Euteleostomi</taxon>
        <taxon>Lepidosauria</taxon>
        <taxon>Squamata</taxon>
        <taxon>Bifurcata</taxon>
        <taxon>Gekkota</taxon>
        <taxon>Sphaerodactylidae</taxon>
        <taxon>Sphaerodactylus</taxon>
    </lineage>
</organism>
<evidence type="ECO:0000313" key="2">
    <source>
        <dbReference type="Proteomes" id="UP000827872"/>
    </source>
</evidence>
<dbReference type="EMBL" id="CM037614">
    <property type="protein sequence ID" value="KAH8015754.1"/>
    <property type="molecule type" value="Genomic_DNA"/>
</dbReference>
<protein>
    <submittedName>
        <fullName evidence="1">Uncharacterized protein</fullName>
    </submittedName>
</protein>
<proteinExistence type="predicted"/>
<sequence>MNNCMDINVHNTRRLPEHVEQLNITEPDSHIIGEDLVQGRKFYFHCTSLPAGGKEGAYRVALGHFVKVPALRSLQSVCLLHFTLPFLQAAQDTVPTPFSLRTTM</sequence>
<reference evidence="1" key="1">
    <citation type="submission" date="2021-08" db="EMBL/GenBank/DDBJ databases">
        <title>The first chromosome-level gecko genome reveals the dynamic sex chromosomes of Neotropical dwarf geckos (Sphaerodactylidae: Sphaerodactylus).</title>
        <authorList>
            <person name="Pinto B.J."/>
            <person name="Keating S.E."/>
            <person name="Gamble T."/>
        </authorList>
    </citation>
    <scope>NUCLEOTIDE SEQUENCE</scope>
    <source>
        <strain evidence="1">TG3544</strain>
    </source>
</reference>